<protein>
    <submittedName>
        <fullName evidence="1">Uncharacterized protein</fullName>
    </submittedName>
</protein>
<dbReference type="Gramene" id="MELO3C002160.2.1">
    <property type="protein sequence ID" value="MELO3C002160.2.1"/>
    <property type="gene ID" value="MELO3C002160.2"/>
</dbReference>
<name>A0A9I9CE10_CUCME</name>
<dbReference type="PANTHER" id="PTHR46419">
    <property type="entry name" value="ADP-RIBOSYLATION FACTOR GTPASE-ACTIVATING PROTEIN AGD5"/>
    <property type="match status" value="1"/>
</dbReference>
<dbReference type="Gene3D" id="1.10.220.150">
    <property type="entry name" value="Arf GTPase activating protein"/>
    <property type="match status" value="1"/>
</dbReference>
<dbReference type="AlphaFoldDB" id="A0A9I9CE10"/>
<accession>A0A9I9CE10</accession>
<sequence>MNEKASVSKELEAKHTKSLRILVVDSGRPSQVTGKQGMCGLPEQFSNTLKQAFKTAERKSPCTFISMEIMYDLLPLIHGYRNKLHLCSLLEVAAMGNERSNCYWEAELPPNFDRKENQMFIRAKYEEKRWVSKNRTHPAPQLGGARSVYCDSVEIGPRNSISKKMRNFSLEEEILTKHVTRATPTVAKARGWEGMMGGCTHVLPGNKRPGNLKRIKENSLDMRNHMIASAPPRGPSFVKEIDPSTKNTNQSPDLFKYVQDAKKDCSSVIPARWATFDCKYPLSNF</sequence>
<proteinExistence type="predicted"/>
<dbReference type="InterPro" id="IPR038508">
    <property type="entry name" value="ArfGAP_dom_sf"/>
</dbReference>
<reference evidence="1" key="1">
    <citation type="submission" date="2023-03" db="UniProtKB">
        <authorList>
            <consortium name="EnsemblPlants"/>
        </authorList>
    </citation>
    <scope>IDENTIFICATION</scope>
</reference>
<dbReference type="PANTHER" id="PTHR46419:SF3">
    <property type="entry name" value="ADP-RIBOSYLATION FACTOR GTPASE-ACTIVATING PROTEIN AGD15-RELATED"/>
    <property type="match status" value="1"/>
</dbReference>
<evidence type="ECO:0000313" key="1">
    <source>
        <dbReference type="EnsemblPlants" id="MELO3C002160.2.1"/>
    </source>
</evidence>
<dbReference type="EnsemblPlants" id="MELO3C002160.2.1">
    <property type="protein sequence ID" value="MELO3C002160.2.1"/>
    <property type="gene ID" value="MELO3C002160.2"/>
</dbReference>
<dbReference type="GO" id="GO:0005096">
    <property type="term" value="F:GTPase activator activity"/>
    <property type="evidence" value="ECO:0007669"/>
    <property type="project" value="InterPro"/>
</dbReference>
<organism evidence="1">
    <name type="scientific">Cucumis melo</name>
    <name type="common">Muskmelon</name>
    <dbReference type="NCBI Taxonomy" id="3656"/>
    <lineage>
        <taxon>Eukaryota</taxon>
        <taxon>Viridiplantae</taxon>
        <taxon>Streptophyta</taxon>
        <taxon>Embryophyta</taxon>
        <taxon>Tracheophyta</taxon>
        <taxon>Spermatophyta</taxon>
        <taxon>Magnoliopsida</taxon>
        <taxon>eudicotyledons</taxon>
        <taxon>Gunneridae</taxon>
        <taxon>Pentapetalae</taxon>
        <taxon>rosids</taxon>
        <taxon>fabids</taxon>
        <taxon>Cucurbitales</taxon>
        <taxon>Cucurbitaceae</taxon>
        <taxon>Benincaseae</taxon>
        <taxon>Cucumis</taxon>
    </lineage>
</organism>
<dbReference type="InterPro" id="IPR044520">
    <property type="entry name" value="ARF_GAP_AGD5/15"/>
</dbReference>